<dbReference type="InterPro" id="IPR050789">
    <property type="entry name" value="Diverse_Enzym_Activities"/>
</dbReference>
<dbReference type="InterPro" id="IPR001466">
    <property type="entry name" value="Beta-lactam-related"/>
</dbReference>
<reference evidence="3 4" key="1">
    <citation type="submission" date="2021-06" db="EMBL/GenBank/DDBJ databases">
        <authorList>
            <person name="Pan X."/>
        </authorList>
    </citation>
    <scope>NUCLEOTIDE SEQUENCE [LARGE SCALE GENOMIC DNA]</scope>
    <source>
        <strain evidence="3 4">4503</strain>
    </source>
</reference>
<evidence type="ECO:0000256" key="1">
    <source>
        <dbReference type="SAM" id="MobiDB-lite"/>
    </source>
</evidence>
<dbReference type="Proteomes" id="UP000720508">
    <property type="component" value="Unassembled WGS sequence"/>
</dbReference>
<dbReference type="PANTHER" id="PTHR43283:SF7">
    <property type="entry name" value="BETA-LACTAMASE-RELATED DOMAIN-CONTAINING PROTEIN"/>
    <property type="match status" value="1"/>
</dbReference>
<dbReference type="EMBL" id="JAHLEM010000038">
    <property type="protein sequence ID" value="MBU3863414.1"/>
    <property type="molecule type" value="Genomic_DNA"/>
</dbReference>
<evidence type="ECO:0000313" key="3">
    <source>
        <dbReference type="EMBL" id="MBU3863414.1"/>
    </source>
</evidence>
<organism evidence="3 4">
    <name type="scientific">Streptomyces niphimycinicus</name>
    <dbReference type="NCBI Taxonomy" id="2842201"/>
    <lineage>
        <taxon>Bacteria</taxon>
        <taxon>Bacillati</taxon>
        <taxon>Actinomycetota</taxon>
        <taxon>Actinomycetes</taxon>
        <taxon>Kitasatosporales</taxon>
        <taxon>Streptomycetaceae</taxon>
        <taxon>Streptomyces</taxon>
    </lineage>
</organism>
<feature type="region of interest" description="Disordered" evidence="1">
    <location>
        <begin position="1"/>
        <end position="37"/>
    </location>
</feature>
<proteinExistence type="predicted"/>
<name>A0ABS6C973_9ACTN</name>
<protein>
    <submittedName>
        <fullName evidence="3">Beta-lactamase family protein</fullName>
    </submittedName>
</protein>
<dbReference type="PANTHER" id="PTHR43283">
    <property type="entry name" value="BETA-LACTAMASE-RELATED"/>
    <property type="match status" value="1"/>
</dbReference>
<feature type="compositionally biased region" description="Polar residues" evidence="1">
    <location>
        <begin position="1"/>
        <end position="12"/>
    </location>
</feature>
<evidence type="ECO:0000313" key="4">
    <source>
        <dbReference type="Proteomes" id="UP000720508"/>
    </source>
</evidence>
<comment type="caution">
    <text evidence="3">The sequence shown here is derived from an EMBL/GenBank/DDBJ whole genome shotgun (WGS) entry which is preliminary data.</text>
</comment>
<keyword evidence="4" id="KW-1185">Reference proteome</keyword>
<evidence type="ECO:0000259" key="2">
    <source>
        <dbReference type="Pfam" id="PF00144"/>
    </source>
</evidence>
<sequence>MSEPVSEQTDTAPSRRRPTSPGGKGATSAHTSPEIPATVENWLEPPVNRWSFNHVERLLDTAVIPRGQAACRGFTPAGTQLGEVPIAAPDGSSTVDEFLARTATDAIVVLRGDQLLFERYYGEAAPDRRHALMSISKSIAGMAAGCLVAEGALEVSAPVRSYVPELASSAYGTATVRDVLDMTAALHYSQDYDDPRSQVQVGDRAAGWRPRHDGDPNGVRAFLAGLAPDGPHGLRFQYCSATTDVLAWVLERAAGRPYPELLGERIWSRIGAEHDAVITLDPVGAPYACAGIHATARDLARFGRCVLDGGTVAGRQVIPEEWVRATRRGGRTAVLPDRDLGSIYPHGTYRNQWWAPGDSVGTFFGIGIFGQYLWLDPVRNVVIVKFSSLPHPRDGRAEHAAALAAIAEAVDGAREM</sequence>
<dbReference type="RefSeq" id="WP_216340466.1">
    <property type="nucleotide sequence ID" value="NZ_JAHLEM010000038.1"/>
</dbReference>
<accession>A0ABS6C973</accession>
<gene>
    <name evidence="3" type="ORF">KN815_04740</name>
</gene>
<dbReference type="Pfam" id="PF00144">
    <property type="entry name" value="Beta-lactamase"/>
    <property type="match status" value="1"/>
</dbReference>
<feature type="domain" description="Beta-lactamase-related" evidence="2">
    <location>
        <begin position="94"/>
        <end position="405"/>
    </location>
</feature>